<organism evidence="2 3">
    <name type="scientific">Lasiodiplodia theobromae</name>
    <dbReference type="NCBI Taxonomy" id="45133"/>
    <lineage>
        <taxon>Eukaryota</taxon>
        <taxon>Fungi</taxon>
        <taxon>Dikarya</taxon>
        <taxon>Ascomycota</taxon>
        <taxon>Pezizomycotina</taxon>
        <taxon>Dothideomycetes</taxon>
        <taxon>Dothideomycetes incertae sedis</taxon>
        <taxon>Botryosphaeriales</taxon>
        <taxon>Botryosphaeriaceae</taxon>
        <taxon>Lasiodiplodia</taxon>
    </lineage>
</organism>
<evidence type="ECO:0000313" key="3">
    <source>
        <dbReference type="Proteomes" id="UP000325902"/>
    </source>
</evidence>
<dbReference type="EMBL" id="VCHE01000001">
    <property type="protein sequence ID" value="KAB2581241.1"/>
    <property type="molecule type" value="Genomic_DNA"/>
</dbReference>
<accession>A0A5N5DV13</accession>
<protein>
    <submittedName>
        <fullName evidence="2">Uncharacterized protein</fullName>
    </submittedName>
</protein>
<comment type="caution">
    <text evidence="2">The sequence shown here is derived from an EMBL/GenBank/DDBJ whole genome shotgun (WGS) entry which is preliminary data.</text>
</comment>
<dbReference type="AlphaFoldDB" id="A0A5N5DV13"/>
<dbReference type="Proteomes" id="UP000325902">
    <property type="component" value="Unassembled WGS sequence"/>
</dbReference>
<gene>
    <name evidence="2" type="ORF">DBV05_g384</name>
</gene>
<feature type="compositionally biased region" description="Low complexity" evidence="1">
    <location>
        <begin position="40"/>
        <end position="76"/>
    </location>
</feature>
<feature type="compositionally biased region" description="Basic and acidic residues" evidence="1">
    <location>
        <begin position="12"/>
        <end position="28"/>
    </location>
</feature>
<evidence type="ECO:0000313" key="2">
    <source>
        <dbReference type="EMBL" id="KAB2581241.1"/>
    </source>
</evidence>
<reference evidence="2 3" key="1">
    <citation type="journal article" date="2019" name="Sci. Rep.">
        <title>A multi-omics analysis of the grapevine pathogen Lasiodiplodia theobromae reveals that temperature affects the expression of virulence- and pathogenicity-related genes.</title>
        <authorList>
            <person name="Felix C."/>
            <person name="Meneses R."/>
            <person name="Goncalves M.F.M."/>
            <person name="Tilleman L."/>
            <person name="Duarte A.S."/>
            <person name="Jorrin-Novo J.V."/>
            <person name="Van de Peer Y."/>
            <person name="Deforce D."/>
            <person name="Van Nieuwerburgh F."/>
            <person name="Esteves A.C."/>
            <person name="Alves A."/>
        </authorList>
    </citation>
    <scope>NUCLEOTIDE SEQUENCE [LARGE SCALE GENOMIC DNA]</scope>
    <source>
        <strain evidence="2 3">LA-SOL3</strain>
    </source>
</reference>
<proteinExistence type="predicted"/>
<feature type="compositionally biased region" description="Acidic residues" evidence="1">
    <location>
        <begin position="78"/>
        <end position="92"/>
    </location>
</feature>
<feature type="region of interest" description="Disordered" evidence="1">
    <location>
        <begin position="1"/>
        <end position="92"/>
    </location>
</feature>
<evidence type="ECO:0000256" key="1">
    <source>
        <dbReference type="SAM" id="MobiDB-lite"/>
    </source>
</evidence>
<keyword evidence="3" id="KW-1185">Reference proteome</keyword>
<feature type="region of interest" description="Disordered" evidence="1">
    <location>
        <begin position="164"/>
        <end position="183"/>
    </location>
</feature>
<sequence>MSLSPDWQRGSSRHDKEIKRGKSSRGESEESESDFVCPDTSSSFAASSSTAVSSASITDSSFAASSSAVEPSSVAANQDDELPDDDEIPNDDEIAARVARLPPNRENNVFFGFIIEDEGNLPDQVVSDESIQLFRDTTLPTFPQRDYQGLNTAFALKQGIGRARNRASSRGMKAPRSTRCSPG</sequence>
<name>A0A5N5DV13_9PEZI</name>